<proteinExistence type="predicted"/>
<gene>
    <name evidence="1" type="ORF">BDFB_011548</name>
</gene>
<accession>A0A482VVD7</accession>
<reference evidence="1 2" key="1">
    <citation type="submission" date="2017-03" db="EMBL/GenBank/DDBJ databases">
        <title>Genome of the blue death feigning beetle - Asbolus verrucosus.</title>
        <authorList>
            <person name="Rider S.D."/>
        </authorList>
    </citation>
    <scope>NUCLEOTIDE SEQUENCE [LARGE SCALE GENOMIC DNA]</scope>
    <source>
        <strain evidence="1">Butters</strain>
        <tissue evidence="1">Head and leg muscle</tissue>
    </source>
</reference>
<dbReference type="AlphaFoldDB" id="A0A482VVD7"/>
<evidence type="ECO:0000313" key="2">
    <source>
        <dbReference type="Proteomes" id="UP000292052"/>
    </source>
</evidence>
<comment type="caution">
    <text evidence="1">The sequence shown here is derived from an EMBL/GenBank/DDBJ whole genome shotgun (WGS) entry which is preliminary data.</text>
</comment>
<dbReference type="OrthoDB" id="10320749at2759"/>
<organism evidence="1 2">
    <name type="scientific">Asbolus verrucosus</name>
    <name type="common">Desert ironclad beetle</name>
    <dbReference type="NCBI Taxonomy" id="1661398"/>
    <lineage>
        <taxon>Eukaryota</taxon>
        <taxon>Metazoa</taxon>
        <taxon>Ecdysozoa</taxon>
        <taxon>Arthropoda</taxon>
        <taxon>Hexapoda</taxon>
        <taxon>Insecta</taxon>
        <taxon>Pterygota</taxon>
        <taxon>Neoptera</taxon>
        <taxon>Endopterygota</taxon>
        <taxon>Coleoptera</taxon>
        <taxon>Polyphaga</taxon>
        <taxon>Cucujiformia</taxon>
        <taxon>Tenebrionidae</taxon>
        <taxon>Pimeliinae</taxon>
        <taxon>Asbolus</taxon>
    </lineage>
</organism>
<sequence>MAPTERFWCAEHSGYPELYKEDICICLCRVYVISYRVCPFASRGTAPLGFPLDAFCESASHPIPSGPRPGSDGLKDICHPPGSATVLSAPLAPSAPLAFVPKPPRSRLPLSDPPDNALEQALHFS</sequence>
<protein>
    <submittedName>
        <fullName evidence="1">Uncharacterized protein</fullName>
    </submittedName>
</protein>
<feature type="non-terminal residue" evidence="1">
    <location>
        <position position="125"/>
    </location>
</feature>
<evidence type="ECO:0000313" key="1">
    <source>
        <dbReference type="EMBL" id="RZC36399.1"/>
    </source>
</evidence>
<dbReference type="EMBL" id="QDEB01062377">
    <property type="protein sequence ID" value="RZC36399.1"/>
    <property type="molecule type" value="Genomic_DNA"/>
</dbReference>
<name>A0A482VVD7_ASBVE</name>
<dbReference type="Proteomes" id="UP000292052">
    <property type="component" value="Unassembled WGS sequence"/>
</dbReference>
<keyword evidence="2" id="KW-1185">Reference proteome</keyword>